<dbReference type="OrthoDB" id="9807937at2"/>
<feature type="transmembrane region" description="Helical" evidence="1">
    <location>
        <begin position="191"/>
        <end position="211"/>
    </location>
</feature>
<feature type="domain" description="EamA" evidence="2">
    <location>
        <begin position="19"/>
        <end position="150"/>
    </location>
</feature>
<sequence length="300" mass="31827">MTKGVSGFGACNAPSNNVRGILWALLATGLFAVTGAMAKIAVTEYHVLQILFFRQIVVFMSALPAITASFPESLKTHHPGWHAIRLVGAFVALSSGIWAVAVLPLTTAITLGFVQVFFVALLSAQILRERVGAQRLVAICAGFLGVVIILRPGTGGVADWNAFIPIAGAMGAAVAVISVRKLSQTESTATLLAYQSIFVGVLAAIPLPWFWKTPDLIGFSFLLAMGVIATGGQWFGVKALRLAEASVIGNIQYMQLIYASLLGFVIFDEVPDLFTISGAVVIVGSALYLLHHETLSKRVT</sequence>
<keyword evidence="1" id="KW-1133">Transmembrane helix</keyword>
<feature type="transmembrane region" description="Helical" evidence="1">
    <location>
        <begin position="48"/>
        <end position="70"/>
    </location>
</feature>
<evidence type="ECO:0000313" key="4">
    <source>
        <dbReference type="Proteomes" id="UP000252706"/>
    </source>
</evidence>
<feature type="domain" description="EamA" evidence="2">
    <location>
        <begin position="166"/>
        <end position="289"/>
    </location>
</feature>
<proteinExistence type="predicted"/>
<dbReference type="Proteomes" id="UP000252706">
    <property type="component" value="Unassembled WGS sequence"/>
</dbReference>
<comment type="caution">
    <text evidence="3">The sequence shown here is derived from an EMBL/GenBank/DDBJ whole genome shotgun (WGS) entry which is preliminary data.</text>
</comment>
<reference evidence="3 4" key="1">
    <citation type="submission" date="2018-07" db="EMBL/GenBank/DDBJ databases">
        <title>Modular assembly of carbohydrate-degrading microbial communities in the ocean.</title>
        <authorList>
            <person name="Enke T.N."/>
            <person name="Datta M.S."/>
            <person name="Schwartzman J.A."/>
            <person name="Cermak N."/>
            <person name="Schmitz D.A."/>
            <person name="Barrere J."/>
            <person name="Cordero O.X."/>
        </authorList>
    </citation>
    <scope>NUCLEOTIDE SEQUENCE [LARGE SCALE GENOMIC DNA]</scope>
    <source>
        <strain evidence="3 4">C3M10</strain>
    </source>
</reference>
<dbReference type="PANTHER" id="PTHR22911:SF103">
    <property type="entry name" value="BLR2811 PROTEIN"/>
    <property type="match status" value="1"/>
</dbReference>
<organism evidence="3 4">
    <name type="scientific">Phaeobacter gallaeciensis</name>
    <dbReference type="NCBI Taxonomy" id="60890"/>
    <lineage>
        <taxon>Bacteria</taxon>
        <taxon>Pseudomonadati</taxon>
        <taxon>Pseudomonadota</taxon>
        <taxon>Alphaproteobacteria</taxon>
        <taxon>Rhodobacterales</taxon>
        <taxon>Roseobacteraceae</taxon>
        <taxon>Phaeobacter</taxon>
    </lineage>
</organism>
<keyword evidence="1" id="KW-0812">Transmembrane</keyword>
<dbReference type="AlphaFoldDB" id="A0A366WNL4"/>
<dbReference type="InterPro" id="IPR037185">
    <property type="entry name" value="EmrE-like"/>
</dbReference>
<keyword evidence="1" id="KW-0472">Membrane</keyword>
<feature type="transmembrane region" description="Helical" evidence="1">
    <location>
        <begin position="107"/>
        <end position="124"/>
    </location>
</feature>
<dbReference type="PANTHER" id="PTHR22911">
    <property type="entry name" value="ACYL-MALONYL CONDENSING ENZYME-RELATED"/>
    <property type="match status" value="1"/>
</dbReference>
<dbReference type="SUPFAM" id="SSF103481">
    <property type="entry name" value="Multidrug resistance efflux transporter EmrE"/>
    <property type="match status" value="2"/>
</dbReference>
<evidence type="ECO:0000256" key="1">
    <source>
        <dbReference type="SAM" id="Phobius"/>
    </source>
</evidence>
<dbReference type="Pfam" id="PF00892">
    <property type="entry name" value="EamA"/>
    <property type="match status" value="2"/>
</dbReference>
<protein>
    <submittedName>
        <fullName evidence="3">EamA/RhaT family transporter</fullName>
    </submittedName>
</protein>
<feature type="transmembrane region" description="Helical" evidence="1">
    <location>
        <begin position="247"/>
        <end position="267"/>
    </location>
</feature>
<evidence type="ECO:0000313" key="3">
    <source>
        <dbReference type="EMBL" id="RBW50451.1"/>
    </source>
</evidence>
<evidence type="ECO:0000259" key="2">
    <source>
        <dbReference type="Pfam" id="PF00892"/>
    </source>
</evidence>
<dbReference type="EMBL" id="QOCE01000048">
    <property type="protein sequence ID" value="RBW50451.1"/>
    <property type="molecule type" value="Genomic_DNA"/>
</dbReference>
<name>A0A366WNL4_9RHOB</name>
<feature type="transmembrane region" description="Helical" evidence="1">
    <location>
        <begin position="217"/>
        <end position="235"/>
    </location>
</feature>
<feature type="transmembrane region" description="Helical" evidence="1">
    <location>
        <begin position="21"/>
        <end position="42"/>
    </location>
</feature>
<dbReference type="GO" id="GO:0016020">
    <property type="term" value="C:membrane"/>
    <property type="evidence" value="ECO:0007669"/>
    <property type="project" value="InterPro"/>
</dbReference>
<feature type="transmembrane region" description="Helical" evidence="1">
    <location>
        <begin position="160"/>
        <end position="179"/>
    </location>
</feature>
<dbReference type="InterPro" id="IPR000620">
    <property type="entry name" value="EamA_dom"/>
</dbReference>
<feature type="transmembrane region" description="Helical" evidence="1">
    <location>
        <begin position="273"/>
        <end position="290"/>
    </location>
</feature>
<feature type="transmembrane region" description="Helical" evidence="1">
    <location>
        <begin position="136"/>
        <end position="154"/>
    </location>
</feature>
<gene>
    <name evidence="3" type="ORF">DS909_21565</name>
</gene>
<accession>A0A366WNL4</accession>
<dbReference type="RefSeq" id="WP_113825657.1">
    <property type="nucleotide sequence ID" value="NZ_QOCE01000048.1"/>
</dbReference>